<sequence>MTEPIRTLLTGATGTLGGQLRPRLRDAGHAVRAASRSPPSEPDADAEWVEMDLADGTGIEAALENVDVVVHAASAPRGDTEAVDVEGTRRLLDAAAQAGISNVCYVSIVGVDSVPLTYYQHKLEAERAAEASEVPSTIVRLTQFHSFVFDVLEAISRVPVWPLPVDVPLQPIEPGEAAAAVVDRATADPQGRVPPVGGPEVRTVGELARAYRTATGSRRPIVPVPIPGAVAAGFRSGEATCPDRTVGTTTWKRWLAHQSTS</sequence>
<evidence type="ECO:0000313" key="2">
    <source>
        <dbReference type="EMBL" id="RQG89101.1"/>
    </source>
</evidence>
<accession>A0A3N6M1Y3</accession>
<comment type="caution">
    <text evidence="2">The sequence shown here is derived from an EMBL/GenBank/DDBJ whole genome shotgun (WGS) entry which is preliminary data.</text>
</comment>
<proteinExistence type="predicted"/>
<dbReference type="Proteomes" id="UP000273828">
    <property type="component" value="Unassembled WGS sequence"/>
</dbReference>
<dbReference type="AlphaFoldDB" id="A0A3N6M1Y3"/>
<evidence type="ECO:0000313" key="3">
    <source>
        <dbReference type="Proteomes" id="UP000273828"/>
    </source>
</evidence>
<reference evidence="2 3" key="1">
    <citation type="submission" date="2018-10" db="EMBL/GenBank/DDBJ databases">
        <title>Natrarchaeobius chitinivorans gen. nov., sp. nov., and Natrarchaeobius haloalkaliphilus sp. nov., alkaliphilic, chitin-utilizing haloarchaea from hypersaline alkaline lakes.</title>
        <authorList>
            <person name="Sorokin D.Y."/>
            <person name="Elcheninov A.G."/>
            <person name="Kostrikina N.A."/>
            <person name="Bale N.J."/>
            <person name="Sinninghe Damste J.S."/>
            <person name="Khijniak T.V."/>
            <person name="Kublanov I.V."/>
            <person name="Toshchakov S.V."/>
        </authorList>
    </citation>
    <scope>NUCLEOTIDE SEQUENCE [LARGE SCALE GENOMIC DNA]</scope>
    <source>
        <strain evidence="2 3">AArcht-Sl</strain>
    </source>
</reference>
<dbReference type="OrthoDB" id="240242at2157"/>
<protein>
    <submittedName>
        <fullName evidence="2">NAD-dependent epimerase/dehydratase family protein</fullName>
    </submittedName>
</protein>
<dbReference type="EMBL" id="REFY01000004">
    <property type="protein sequence ID" value="RQG89101.1"/>
    <property type="molecule type" value="Genomic_DNA"/>
</dbReference>
<dbReference type="Gene3D" id="3.40.50.720">
    <property type="entry name" value="NAD(P)-binding Rossmann-like Domain"/>
    <property type="match status" value="1"/>
</dbReference>
<dbReference type="PANTHER" id="PTHR12126:SF11">
    <property type="entry name" value="NADH DEHYDROGENASE [UBIQUINONE] 1 ALPHA SUBCOMPLEX SUBUNIT 9, MITOCHONDRIAL"/>
    <property type="match status" value="1"/>
</dbReference>
<dbReference type="SUPFAM" id="SSF51735">
    <property type="entry name" value="NAD(P)-binding Rossmann-fold domains"/>
    <property type="match status" value="1"/>
</dbReference>
<dbReference type="InterPro" id="IPR016040">
    <property type="entry name" value="NAD(P)-bd_dom"/>
</dbReference>
<keyword evidence="3" id="KW-1185">Reference proteome</keyword>
<organism evidence="2 3">
    <name type="scientific">Natrarchaeobius halalkaliphilus</name>
    <dbReference type="NCBI Taxonomy" id="1679091"/>
    <lineage>
        <taxon>Archaea</taxon>
        <taxon>Methanobacteriati</taxon>
        <taxon>Methanobacteriota</taxon>
        <taxon>Stenosarchaea group</taxon>
        <taxon>Halobacteria</taxon>
        <taxon>Halobacteriales</taxon>
        <taxon>Natrialbaceae</taxon>
        <taxon>Natrarchaeobius</taxon>
    </lineage>
</organism>
<dbReference type="GO" id="GO:0044877">
    <property type="term" value="F:protein-containing complex binding"/>
    <property type="evidence" value="ECO:0007669"/>
    <property type="project" value="TreeGrafter"/>
</dbReference>
<dbReference type="RefSeq" id="WP_124178793.1">
    <property type="nucleotide sequence ID" value="NZ_REFY01000004.1"/>
</dbReference>
<gene>
    <name evidence="2" type="ORF">EA462_12065</name>
</gene>
<feature type="domain" description="NAD(P)-binding" evidence="1">
    <location>
        <begin position="11"/>
        <end position="144"/>
    </location>
</feature>
<dbReference type="PANTHER" id="PTHR12126">
    <property type="entry name" value="NADH-UBIQUINONE OXIDOREDUCTASE 39 KDA SUBUNIT-RELATED"/>
    <property type="match status" value="1"/>
</dbReference>
<dbReference type="Pfam" id="PF13460">
    <property type="entry name" value="NAD_binding_10"/>
    <property type="match status" value="1"/>
</dbReference>
<dbReference type="InterPro" id="IPR036291">
    <property type="entry name" value="NAD(P)-bd_dom_sf"/>
</dbReference>
<dbReference type="InterPro" id="IPR051207">
    <property type="entry name" value="ComplexI_NDUFA9_subunit"/>
</dbReference>
<name>A0A3N6M1Y3_9EURY</name>
<evidence type="ECO:0000259" key="1">
    <source>
        <dbReference type="Pfam" id="PF13460"/>
    </source>
</evidence>